<keyword evidence="3" id="KW-1185">Reference proteome</keyword>
<feature type="transmembrane region" description="Helical" evidence="1">
    <location>
        <begin position="62"/>
        <end position="83"/>
    </location>
</feature>
<reference evidence="2 3" key="1">
    <citation type="submission" date="2020-04" db="EMBL/GenBank/DDBJ databases">
        <authorList>
            <person name="Klaysubun C."/>
            <person name="Duangmal K."/>
            <person name="Lipun K."/>
        </authorList>
    </citation>
    <scope>NUCLEOTIDE SEQUENCE [LARGE SCALE GENOMIC DNA]</scope>
    <source>
        <strain evidence="2 3">JCM 11839</strain>
    </source>
</reference>
<proteinExistence type="predicted"/>
<gene>
    <name evidence="2" type="ORF">HF577_01015</name>
</gene>
<feature type="transmembrane region" description="Helical" evidence="1">
    <location>
        <begin position="36"/>
        <end position="55"/>
    </location>
</feature>
<keyword evidence="1" id="KW-0472">Membrane</keyword>
<evidence type="ECO:0000313" key="3">
    <source>
        <dbReference type="Proteomes" id="UP001296706"/>
    </source>
</evidence>
<organism evidence="2 3">
    <name type="scientific">Pseudonocardia xinjiangensis</name>
    <dbReference type="NCBI Taxonomy" id="75289"/>
    <lineage>
        <taxon>Bacteria</taxon>
        <taxon>Bacillati</taxon>
        <taxon>Actinomycetota</taxon>
        <taxon>Actinomycetes</taxon>
        <taxon>Pseudonocardiales</taxon>
        <taxon>Pseudonocardiaceae</taxon>
        <taxon>Pseudonocardia</taxon>
    </lineage>
</organism>
<dbReference type="EMBL" id="JAAXKY010000001">
    <property type="protein sequence ID" value="NMH75693.1"/>
    <property type="molecule type" value="Genomic_DNA"/>
</dbReference>
<name>A0ABX1R5M1_9PSEU</name>
<sequence length="138" mass="13904">MVGIGLLVLLVVAVVVGLRASGGESAERIDVWTARAALVLALLGEIGVAFLATSLGAADLPALLTFAAVPLVLTAIPLVLHVATLGIRVLTVVCALLLSVYVVVTGLSIGLFFAPAAIALVQLAALRARRTDGLAASD</sequence>
<evidence type="ECO:0000256" key="1">
    <source>
        <dbReference type="SAM" id="Phobius"/>
    </source>
</evidence>
<feature type="transmembrane region" description="Helical" evidence="1">
    <location>
        <begin position="89"/>
        <end position="121"/>
    </location>
</feature>
<keyword evidence="1" id="KW-0812">Transmembrane</keyword>
<comment type="caution">
    <text evidence="2">The sequence shown here is derived from an EMBL/GenBank/DDBJ whole genome shotgun (WGS) entry which is preliminary data.</text>
</comment>
<protein>
    <submittedName>
        <fullName evidence="2">Uncharacterized protein</fullName>
    </submittedName>
</protein>
<dbReference type="RefSeq" id="WP_169393752.1">
    <property type="nucleotide sequence ID" value="NZ_BAAAJH010000033.1"/>
</dbReference>
<evidence type="ECO:0000313" key="2">
    <source>
        <dbReference type="EMBL" id="NMH75693.1"/>
    </source>
</evidence>
<accession>A0ABX1R5M1</accession>
<keyword evidence="1" id="KW-1133">Transmembrane helix</keyword>
<dbReference type="Proteomes" id="UP001296706">
    <property type="component" value="Unassembled WGS sequence"/>
</dbReference>